<evidence type="ECO:0000256" key="4">
    <source>
        <dbReference type="ARBA" id="ARBA00022723"/>
    </source>
</evidence>
<dbReference type="EC" id="3.4.24.-" evidence="12"/>
<evidence type="ECO:0000256" key="10">
    <source>
        <dbReference type="PROSITE-ProRule" id="PRU00059"/>
    </source>
</evidence>
<evidence type="ECO:0000313" key="15">
    <source>
        <dbReference type="EMBL" id="VCX37909.1"/>
    </source>
</evidence>
<evidence type="ECO:0000256" key="8">
    <source>
        <dbReference type="ARBA" id="ARBA00023049"/>
    </source>
</evidence>
<dbReference type="PRINTS" id="PR00480">
    <property type="entry name" value="ASTACIN"/>
</dbReference>
<accession>A0A9X9M6R1</accession>
<feature type="domain" description="CUB" evidence="13">
    <location>
        <begin position="118"/>
        <end position="230"/>
    </location>
</feature>
<organism evidence="15 16">
    <name type="scientific">Gulo gulo</name>
    <name type="common">Wolverine</name>
    <name type="synonym">Gluton</name>
    <dbReference type="NCBI Taxonomy" id="48420"/>
    <lineage>
        <taxon>Eukaryota</taxon>
        <taxon>Metazoa</taxon>
        <taxon>Chordata</taxon>
        <taxon>Craniata</taxon>
        <taxon>Vertebrata</taxon>
        <taxon>Euteleostomi</taxon>
        <taxon>Mammalia</taxon>
        <taxon>Eutheria</taxon>
        <taxon>Laurasiatheria</taxon>
        <taxon>Carnivora</taxon>
        <taxon>Caniformia</taxon>
        <taxon>Musteloidea</taxon>
        <taxon>Mustelidae</taxon>
        <taxon>Guloninae</taxon>
        <taxon>Gulo</taxon>
    </lineage>
</organism>
<evidence type="ECO:0000259" key="13">
    <source>
        <dbReference type="PROSITE" id="PS01180"/>
    </source>
</evidence>
<evidence type="ECO:0000256" key="3">
    <source>
        <dbReference type="ARBA" id="ARBA00022670"/>
    </source>
</evidence>
<dbReference type="CDD" id="cd00041">
    <property type="entry name" value="CUB"/>
    <property type="match status" value="1"/>
</dbReference>
<dbReference type="PANTHER" id="PTHR10127">
    <property type="entry name" value="DISCOIDIN, CUB, EGF, LAMININ , AND ZINC METALLOPROTEASE DOMAIN CONTAINING"/>
    <property type="match status" value="1"/>
</dbReference>
<dbReference type="PANTHER" id="PTHR10127:SF866">
    <property type="entry name" value="TOLLOID-LIKE PROTEIN 2"/>
    <property type="match status" value="1"/>
</dbReference>
<comment type="caution">
    <text evidence="10">Lacks conserved residue(s) required for the propagation of feature annotation.</text>
</comment>
<dbReference type="Pfam" id="PF01400">
    <property type="entry name" value="Astacin"/>
    <property type="match status" value="1"/>
</dbReference>
<keyword evidence="7" id="KW-0106">Calcium</keyword>
<evidence type="ECO:0000256" key="6">
    <source>
        <dbReference type="ARBA" id="ARBA00022833"/>
    </source>
</evidence>
<dbReference type="Gene3D" id="3.40.390.10">
    <property type="entry name" value="Collagenase (Catalytic Domain)"/>
    <property type="match status" value="1"/>
</dbReference>
<feature type="binding site" evidence="11">
    <location>
        <position position="13"/>
    </location>
    <ligand>
        <name>Zn(2+)</name>
        <dbReference type="ChEBI" id="CHEBI:29105"/>
        <note>catalytic</note>
    </ligand>
</feature>
<dbReference type="GO" id="GO:0004222">
    <property type="term" value="F:metalloendopeptidase activity"/>
    <property type="evidence" value="ECO:0007669"/>
    <property type="project" value="UniProtKB-UniRule"/>
</dbReference>
<dbReference type="SMART" id="SM00042">
    <property type="entry name" value="CUB"/>
    <property type="match status" value="1"/>
</dbReference>
<feature type="active site" evidence="11">
    <location>
        <position position="10"/>
    </location>
</feature>
<evidence type="ECO:0000256" key="7">
    <source>
        <dbReference type="ARBA" id="ARBA00022837"/>
    </source>
</evidence>
<evidence type="ECO:0000256" key="12">
    <source>
        <dbReference type="RuleBase" id="RU361183"/>
    </source>
</evidence>
<keyword evidence="3 11" id="KW-0645">Protease</keyword>
<gene>
    <name evidence="15" type="ORF">BN2614_LOCUS1</name>
</gene>
<dbReference type="PROSITE" id="PS01180">
    <property type="entry name" value="CUB"/>
    <property type="match status" value="1"/>
</dbReference>
<evidence type="ECO:0000256" key="2">
    <source>
        <dbReference type="ARBA" id="ARBA00022536"/>
    </source>
</evidence>
<name>A0A9X9M6R1_GULGU</name>
<evidence type="ECO:0000259" key="14">
    <source>
        <dbReference type="PROSITE" id="PS51864"/>
    </source>
</evidence>
<dbReference type="InterPro" id="IPR024079">
    <property type="entry name" value="MetalloPept_cat_dom_sf"/>
</dbReference>
<evidence type="ECO:0000256" key="11">
    <source>
        <dbReference type="PROSITE-ProRule" id="PRU01211"/>
    </source>
</evidence>
<comment type="caution">
    <text evidence="15">The sequence shown here is derived from an EMBL/GenBank/DDBJ whole genome shotgun (WGS) entry which is preliminary data.</text>
</comment>
<dbReference type="Pfam" id="PF00431">
    <property type="entry name" value="CUB"/>
    <property type="match status" value="1"/>
</dbReference>
<dbReference type="FunFam" id="2.60.120.290:FF:000009">
    <property type="entry name" value="Metalloendopeptidase"/>
    <property type="match status" value="1"/>
</dbReference>
<dbReference type="GO" id="GO:0008270">
    <property type="term" value="F:zinc ion binding"/>
    <property type="evidence" value="ECO:0007669"/>
    <property type="project" value="UniProtKB-UniRule"/>
</dbReference>
<dbReference type="Gene3D" id="2.60.120.290">
    <property type="entry name" value="Spermadhesin, CUB domain"/>
    <property type="match status" value="1"/>
</dbReference>
<evidence type="ECO:0000256" key="9">
    <source>
        <dbReference type="ARBA" id="ARBA00023157"/>
    </source>
</evidence>
<dbReference type="EMBL" id="CYRY02043485">
    <property type="protein sequence ID" value="VCX37909.1"/>
    <property type="molecule type" value="Genomic_DNA"/>
</dbReference>
<keyword evidence="1" id="KW-0217">Developmental protein</keyword>
<sequence length="316" mass="35980">CDKFGIVAHELGHVVGFWHEHTRPDRDQHVTIIRENIQPGQEYNFLKMEAGEVSSLGETYDFDSIMHYARNTFSRGVFLDTILPRRDDNGIRPTIGQRVRLSQGDIAQARKLYKCPACGETLQDTTGNFSAPGFPNGYPSYSHCVWRISVTPGEKIILNFTSMDLFKSRLCWYDYVEVRDGYWRKAPLLGRFCGNKVPEPLTSTDSRLWVEFRSSSSILGKGFFAVYEGLTRDPIPPLLALFLKLRVGETSTKTLVRFNLLTTPMTTDLPRNVFGGLRFRKGFTWDLPSKLLRSKGMTAAPTTTWRSVMAPRRRAP</sequence>
<comment type="cofactor">
    <cofactor evidence="11 12">
        <name>Zn(2+)</name>
        <dbReference type="ChEBI" id="CHEBI:29105"/>
    </cofactor>
    <text evidence="11 12">Binds 1 zinc ion per subunit.</text>
</comment>
<proteinExistence type="predicted"/>
<dbReference type="InterPro" id="IPR000859">
    <property type="entry name" value="CUB_dom"/>
</dbReference>
<evidence type="ECO:0000313" key="16">
    <source>
        <dbReference type="Proteomes" id="UP000269945"/>
    </source>
</evidence>
<dbReference type="PROSITE" id="PS51864">
    <property type="entry name" value="ASTACIN"/>
    <property type="match status" value="1"/>
</dbReference>
<keyword evidence="8 11" id="KW-0482">Metalloprotease</keyword>
<dbReference type="SUPFAM" id="SSF55486">
    <property type="entry name" value="Metalloproteases ('zincins'), catalytic domain"/>
    <property type="match status" value="1"/>
</dbReference>
<dbReference type="SUPFAM" id="SSF49854">
    <property type="entry name" value="Spermadhesin, CUB domain"/>
    <property type="match status" value="1"/>
</dbReference>
<keyword evidence="4 11" id="KW-0479">Metal-binding</keyword>
<reference evidence="15 16" key="1">
    <citation type="submission" date="2018-10" db="EMBL/GenBank/DDBJ databases">
        <authorList>
            <person name="Ekblom R."/>
            <person name="Jareborg N."/>
        </authorList>
    </citation>
    <scope>NUCLEOTIDE SEQUENCE [LARGE SCALE GENOMIC DNA]</scope>
    <source>
        <tissue evidence="15">Muscle</tissue>
    </source>
</reference>
<keyword evidence="6 11" id="KW-0862">Zinc</keyword>
<feature type="domain" description="Peptidase M12A" evidence="14">
    <location>
        <begin position="1"/>
        <end position="116"/>
    </location>
</feature>
<dbReference type="InterPro" id="IPR001506">
    <property type="entry name" value="Peptidase_M12A"/>
</dbReference>
<keyword evidence="16" id="KW-1185">Reference proteome</keyword>
<dbReference type="GO" id="GO:0016485">
    <property type="term" value="P:protein processing"/>
    <property type="evidence" value="ECO:0007669"/>
    <property type="project" value="TreeGrafter"/>
</dbReference>
<feature type="binding site" evidence="11">
    <location>
        <position position="9"/>
    </location>
    <ligand>
        <name>Zn(2+)</name>
        <dbReference type="ChEBI" id="CHEBI:29105"/>
        <note>catalytic</note>
    </ligand>
</feature>
<dbReference type="InterPro" id="IPR035914">
    <property type="entry name" value="Sperma_CUB_dom_sf"/>
</dbReference>
<evidence type="ECO:0000256" key="1">
    <source>
        <dbReference type="ARBA" id="ARBA00022473"/>
    </source>
</evidence>
<dbReference type="AlphaFoldDB" id="A0A9X9M6R1"/>
<dbReference type="GO" id="GO:0005615">
    <property type="term" value="C:extracellular space"/>
    <property type="evidence" value="ECO:0007669"/>
    <property type="project" value="TreeGrafter"/>
</dbReference>
<feature type="binding site" evidence="11">
    <location>
        <position position="19"/>
    </location>
    <ligand>
        <name>Zn(2+)</name>
        <dbReference type="ChEBI" id="CHEBI:29105"/>
        <note>catalytic</note>
    </ligand>
</feature>
<evidence type="ECO:0000256" key="5">
    <source>
        <dbReference type="ARBA" id="ARBA00022801"/>
    </source>
</evidence>
<protein>
    <recommendedName>
        <fullName evidence="12">Metalloendopeptidase</fullName>
        <ecNumber evidence="12">3.4.24.-</ecNumber>
    </recommendedName>
</protein>
<dbReference type="Proteomes" id="UP000269945">
    <property type="component" value="Unassembled WGS sequence"/>
</dbReference>
<keyword evidence="5 11" id="KW-0378">Hydrolase</keyword>
<feature type="non-terminal residue" evidence="15">
    <location>
        <position position="1"/>
    </location>
</feature>
<dbReference type="GO" id="GO:0009953">
    <property type="term" value="P:dorsal/ventral pattern formation"/>
    <property type="evidence" value="ECO:0007669"/>
    <property type="project" value="TreeGrafter"/>
</dbReference>
<keyword evidence="2" id="KW-0245">EGF-like domain</keyword>
<keyword evidence="9" id="KW-1015">Disulfide bond</keyword>